<keyword evidence="3" id="KW-1185">Reference proteome</keyword>
<dbReference type="Proteomes" id="UP000692954">
    <property type="component" value="Unassembled WGS sequence"/>
</dbReference>
<dbReference type="EMBL" id="CAJJDN010000101">
    <property type="protein sequence ID" value="CAD8112654.1"/>
    <property type="molecule type" value="Genomic_DNA"/>
</dbReference>
<gene>
    <name evidence="2" type="ORF">PSON_ATCC_30995.1.T1010111</name>
</gene>
<dbReference type="AlphaFoldDB" id="A0A8S1QCA3"/>
<comment type="caution">
    <text evidence="2">The sequence shown here is derived from an EMBL/GenBank/DDBJ whole genome shotgun (WGS) entry which is preliminary data.</text>
</comment>
<dbReference type="InterPro" id="IPR055310">
    <property type="entry name" value="CEP112"/>
</dbReference>
<proteinExistence type="predicted"/>
<dbReference type="Pfam" id="PF14846">
    <property type="entry name" value="DUF4485"/>
    <property type="match status" value="1"/>
</dbReference>
<sequence length="217" mass="26076">MDEEFIKVMLQIEEAYQNLNKHQKIRVEAWTKKLCQVTTNEVWKKNRNLYARILLNQVLKGTLSEPFDKRPPEGPLPKLNRYLVLSDQKENSRPLTTNKKDSLCFEQQQPQSQSIECPNLQEKMLKLLIDCRQYLEKRTDQEAILLKEQQDQFFVYLQEINQPYILEQIDEKTEESEDQQKDTMQFLQYLDNFEKKTEKLRVETEKLLRGNNIQYNV</sequence>
<evidence type="ECO:0000259" key="1">
    <source>
        <dbReference type="Pfam" id="PF14846"/>
    </source>
</evidence>
<organism evidence="2 3">
    <name type="scientific">Paramecium sonneborni</name>
    <dbReference type="NCBI Taxonomy" id="65129"/>
    <lineage>
        <taxon>Eukaryota</taxon>
        <taxon>Sar</taxon>
        <taxon>Alveolata</taxon>
        <taxon>Ciliophora</taxon>
        <taxon>Intramacronucleata</taxon>
        <taxon>Oligohymenophorea</taxon>
        <taxon>Peniculida</taxon>
        <taxon>Parameciidae</taxon>
        <taxon>Paramecium</taxon>
    </lineage>
</organism>
<protein>
    <recommendedName>
        <fullName evidence="1">DUF4485 domain-containing protein</fullName>
    </recommendedName>
</protein>
<feature type="domain" description="DUF4485" evidence="1">
    <location>
        <begin position="1"/>
        <end position="82"/>
    </location>
</feature>
<evidence type="ECO:0000313" key="2">
    <source>
        <dbReference type="EMBL" id="CAD8112654.1"/>
    </source>
</evidence>
<name>A0A8S1QCA3_9CILI</name>
<dbReference type="PANTHER" id="PTHR18871:SF2">
    <property type="entry name" value="CENTROSOMAL PROTEIN OF 112 KDA"/>
    <property type="match status" value="1"/>
</dbReference>
<accession>A0A8S1QCA3</accession>
<evidence type="ECO:0000313" key="3">
    <source>
        <dbReference type="Proteomes" id="UP000692954"/>
    </source>
</evidence>
<dbReference type="PANTHER" id="PTHR18871">
    <property type="entry name" value="CENTROSOMAL PROTEIN OF 112 KDA"/>
    <property type="match status" value="1"/>
</dbReference>
<reference evidence="2" key="1">
    <citation type="submission" date="2021-01" db="EMBL/GenBank/DDBJ databases">
        <authorList>
            <consortium name="Genoscope - CEA"/>
            <person name="William W."/>
        </authorList>
    </citation>
    <scope>NUCLEOTIDE SEQUENCE</scope>
</reference>
<dbReference type="InterPro" id="IPR027831">
    <property type="entry name" value="DUF4485"/>
</dbReference>
<dbReference type="OrthoDB" id="78101at2759"/>